<comment type="caution">
    <text evidence="1">The sequence shown here is derived from an EMBL/GenBank/DDBJ whole genome shotgun (WGS) entry which is preliminary data.</text>
</comment>
<accession>A0A939IQN8</accession>
<sequence>MGLNDFNLDLTLIEQRLKAAGLHVEGALEMPVLVDRPLLQDTVFVLPLEDQGEEPDEIGGPDIQQYSPEQFGVVLGLRSPGDATGASSTAAFVALRQKVKAALVGLIIGEFEPIHFVGGRIVTVNKQTQNVLYQLQFQTAHNVVTEVQNYGD</sequence>
<dbReference type="Proteomes" id="UP000664654">
    <property type="component" value="Unassembled WGS sequence"/>
</dbReference>
<keyword evidence="2" id="KW-1185">Reference proteome</keyword>
<protein>
    <submittedName>
        <fullName evidence="1">Uncharacterized protein</fullName>
    </submittedName>
</protein>
<name>A0A939IQN8_9ALTE</name>
<dbReference type="Pfam" id="PF23840">
    <property type="entry name" value="Phage_tail_terminator"/>
    <property type="match status" value="1"/>
</dbReference>
<gene>
    <name evidence="1" type="ORF">J0A66_06005</name>
</gene>
<evidence type="ECO:0000313" key="2">
    <source>
        <dbReference type="Proteomes" id="UP000664654"/>
    </source>
</evidence>
<proteinExistence type="predicted"/>
<dbReference type="EMBL" id="JAFKCV010000003">
    <property type="protein sequence ID" value="MBN7824777.1"/>
    <property type="molecule type" value="Genomic_DNA"/>
</dbReference>
<dbReference type="InterPro" id="IPR056912">
    <property type="entry name" value="Phage_JBD30_tail_term-like"/>
</dbReference>
<reference evidence="1" key="1">
    <citation type="submission" date="2021-03" db="EMBL/GenBank/DDBJ databases">
        <title>novel species isolated from a fishpond in China.</title>
        <authorList>
            <person name="Lu H."/>
            <person name="Cai Z."/>
        </authorList>
    </citation>
    <scope>NUCLEOTIDE SEQUENCE</scope>
    <source>
        <strain evidence="1">JCM 30855</strain>
    </source>
</reference>
<organism evidence="1 2">
    <name type="scientific">Bowmanella dokdonensis</name>
    <dbReference type="NCBI Taxonomy" id="751969"/>
    <lineage>
        <taxon>Bacteria</taxon>
        <taxon>Pseudomonadati</taxon>
        <taxon>Pseudomonadota</taxon>
        <taxon>Gammaproteobacteria</taxon>
        <taxon>Alteromonadales</taxon>
        <taxon>Alteromonadaceae</taxon>
        <taxon>Bowmanella</taxon>
    </lineage>
</organism>
<dbReference type="RefSeq" id="WP_206572900.1">
    <property type="nucleotide sequence ID" value="NZ_JAFKCV010000003.1"/>
</dbReference>
<evidence type="ECO:0000313" key="1">
    <source>
        <dbReference type="EMBL" id="MBN7824777.1"/>
    </source>
</evidence>
<dbReference type="AlphaFoldDB" id="A0A939IQN8"/>